<feature type="domain" description="Peripheral subunit-binding (PSBD)" evidence="6">
    <location>
        <begin position="168"/>
        <end position="206"/>
    </location>
</feature>
<dbReference type="PROSITE" id="PS00189">
    <property type="entry name" value="LIPOYL"/>
    <property type="match status" value="1"/>
</dbReference>
<dbReference type="Proteomes" id="UP000054538">
    <property type="component" value="Unassembled WGS sequence"/>
</dbReference>
<dbReference type="PROSITE" id="PS51826">
    <property type="entry name" value="PSBD"/>
    <property type="match status" value="1"/>
</dbReference>
<dbReference type="InterPro" id="IPR036625">
    <property type="entry name" value="E3-bd_dom_sf"/>
</dbReference>
<keyword evidence="3" id="KW-0809">Transit peptide</keyword>
<keyword evidence="8" id="KW-1185">Reference proteome</keyword>
<reference evidence="8" key="2">
    <citation type="submission" date="2015-01" db="EMBL/GenBank/DDBJ databases">
        <title>Evolutionary Origins and Diversification of the Mycorrhizal Mutualists.</title>
        <authorList>
            <consortium name="DOE Joint Genome Institute"/>
            <consortium name="Mycorrhizal Genomics Consortium"/>
            <person name="Kohler A."/>
            <person name="Kuo A."/>
            <person name="Nagy L.G."/>
            <person name="Floudas D."/>
            <person name="Copeland A."/>
            <person name="Barry K.W."/>
            <person name="Cichocki N."/>
            <person name="Veneault-Fourrey C."/>
            <person name="LaButti K."/>
            <person name="Lindquist E.A."/>
            <person name="Lipzen A."/>
            <person name="Lundell T."/>
            <person name="Morin E."/>
            <person name="Murat C."/>
            <person name="Riley R."/>
            <person name="Ohm R."/>
            <person name="Sun H."/>
            <person name="Tunlid A."/>
            <person name="Henrissat B."/>
            <person name="Grigoriev I.V."/>
            <person name="Hibbett D.S."/>
            <person name="Martin F."/>
        </authorList>
    </citation>
    <scope>NUCLEOTIDE SEQUENCE [LARGE SCALE GENOMIC DNA]</scope>
    <source>
        <strain evidence="8">Ve08.2h10</strain>
    </source>
</reference>
<dbReference type="SUPFAM" id="SSF47005">
    <property type="entry name" value="Peripheral subunit-binding domain of 2-oxo acid dehydrogenase complex"/>
    <property type="match status" value="1"/>
</dbReference>
<evidence type="ECO:0000256" key="4">
    <source>
        <dbReference type="SAM" id="MobiDB-lite"/>
    </source>
</evidence>
<dbReference type="PANTHER" id="PTHR23151:SF82">
    <property type="entry name" value="PYRUVATE DEHYDROGENASE COMPLEX PROTEIN X COMPONENT, MITOCHONDRIAL"/>
    <property type="match status" value="1"/>
</dbReference>
<dbReference type="InterPro" id="IPR011053">
    <property type="entry name" value="Single_hybrid_motif"/>
</dbReference>
<dbReference type="OrthoDB" id="537444at2759"/>
<keyword evidence="2" id="KW-0450">Lipoyl</keyword>
<dbReference type="Pfam" id="PF00364">
    <property type="entry name" value="Biotin_lipoyl"/>
    <property type="match status" value="1"/>
</dbReference>
<reference evidence="7 8" key="1">
    <citation type="submission" date="2014-04" db="EMBL/GenBank/DDBJ databases">
        <authorList>
            <consortium name="DOE Joint Genome Institute"/>
            <person name="Kuo A."/>
            <person name="Kohler A."/>
            <person name="Jargeat P."/>
            <person name="Nagy L.G."/>
            <person name="Floudas D."/>
            <person name="Copeland A."/>
            <person name="Barry K.W."/>
            <person name="Cichocki N."/>
            <person name="Veneault-Fourrey C."/>
            <person name="LaButti K."/>
            <person name="Lindquist E.A."/>
            <person name="Lipzen A."/>
            <person name="Lundell T."/>
            <person name="Morin E."/>
            <person name="Murat C."/>
            <person name="Sun H."/>
            <person name="Tunlid A."/>
            <person name="Henrissat B."/>
            <person name="Grigoriev I.V."/>
            <person name="Hibbett D.S."/>
            <person name="Martin F."/>
            <person name="Nordberg H.P."/>
            <person name="Cantor M.N."/>
            <person name="Hua S.X."/>
        </authorList>
    </citation>
    <scope>NUCLEOTIDE SEQUENCE [LARGE SCALE GENOMIC DNA]</scope>
    <source>
        <strain evidence="7 8">Ve08.2h10</strain>
    </source>
</reference>
<organism evidence="7 8">
    <name type="scientific">Paxillus rubicundulus Ve08.2h10</name>
    <dbReference type="NCBI Taxonomy" id="930991"/>
    <lineage>
        <taxon>Eukaryota</taxon>
        <taxon>Fungi</taxon>
        <taxon>Dikarya</taxon>
        <taxon>Basidiomycota</taxon>
        <taxon>Agaricomycotina</taxon>
        <taxon>Agaricomycetes</taxon>
        <taxon>Agaricomycetidae</taxon>
        <taxon>Boletales</taxon>
        <taxon>Paxilineae</taxon>
        <taxon>Paxillaceae</taxon>
        <taxon>Paxillus</taxon>
    </lineage>
</organism>
<evidence type="ECO:0000256" key="1">
    <source>
        <dbReference type="ARBA" id="ARBA00007317"/>
    </source>
</evidence>
<dbReference type="GO" id="GO:0004742">
    <property type="term" value="F:dihydrolipoyllysine-residue acetyltransferase activity"/>
    <property type="evidence" value="ECO:0007669"/>
    <property type="project" value="TreeGrafter"/>
</dbReference>
<gene>
    <name evidence="7" type="ORF">PAXRUDRAFT_831450</name>
</gene>
<comment type="similarity">
    <text evidence="1">Belongs to the 2-oxoacid dehydrogenase family.</text>
</comment>
<dbReference type="Gene3D" id="4.10.320.10">
    <property type="entry name" value="E3-binding domain"/>
    <property type="match status" value="1"/>
</dbReference>
<evidence type="ECO:0000313" key="8">
    <source>
        <dbReference type="Proteomes" id="UP000054538"/>
    </source>
</evidence>
<proteinExistence type="inferred from homology"/>
<dbReference type="PANTHER" id="PTHR23151">
    <property type="entry name" value="DIHYDROLIPOAMIDE ACETYL/SUCCINYL-TRANSFERASE-RELATED"/>
    <property type="match status" value="1"/>
</dbReference>
<dbReference type="GO" id="GO:0045254">
    <property type="term" value="C:pyruvate dehydrogenase complex"/>
    <property type="evidence" value="ECO:0007669"/>
    <property type="project" value="InterPro"/>
</dbReference>
<dbReference type="InterPro" id="IPR003016">
    <property type="entry name" value="2-oxoA_DH_lipoyl-BS"/>
</dbReference>
<name>A0A0D0DWX4_9AGAM</name>
<evidence type="ECO:0000256" key="2">
    <source>
        <dbReference type="ARBA" id="ARBA00022823"/>
    </source>
</evidence>
<feature type="compositionally biased region" description="Low complexity" evidence="4">
    <location>
        <begin position="130"/>
        <end position="139"/>
    </location>
</feature>
<dbReference type="Gene3D" id="2.40.50.100">
    <property type="match status" value="1"/>
</dbReference>
<evidence type="ECO:0000313" key="7">
    <source>
        <dbReference type="EMBL" id="KIK90734.1"/>
    </source>
</evidence>
<dbReference type="EMBL" id="KN825479">
    <property type="protein sequence ID" value="KIK90734.1"/>
    <property type="molecule type" value="Genomic_DNA"/>
</dbReference>
<dbReference type="InParanoid" id="A0A0D0DWX4"/>
<dbReference type="CDD" id="cd06849">
    <property type="entry name" value="lipoyl_domain"/>
    <property type="match status" value="1"/>
</dbReference>
<dbReference type="FunFam" id="2.40.50.100:FF:000010">
    <property type="entry name" value="Acetyltransferase component of pyruvate dehydrogenase complex"/>
    <property type="match status" value="1"/>
</dbReference>
<feature type="region of interest" description="Disordered" evidence="4">
    <location>
        <begin position="130"/>
        <end position="166"/>
    </location>
</feature>
<evidence type="ECO:0000259" key="5">
    <source>
        <dbReference type="PROSITE" id="PS50968"/>
    </source>
</evidence>
<dbReference type="PROSITE" id="PS50968">
    <property type="entry name" value="BIOTINYL_LIPOYL"/>
    <property type="match status" value="1"/>
</dbReference>
<feature type="domain" description="Lipoyl-binding" evidence="5">
    <location>
        <begin position="37"/>
        <end position="113"/>
    </location>
</feature>
<sequence length="302" mass="31757">MQATGHHAIIALQRSVFTARTVFRRRCLHQTGARCAITNLEMPAMSPTMTEGGITSWKTKEGASFSAGEVLLEIETDKATIDVEAQDDGILGKILAPDGTKNIPVGRAIALLAEEGDDISNLEAPKLVAPSKPDISAAPPASPPSPSPTAQLIQKSDGHPHHPTHSKHLLPSVIRLLKEGGISDARVINGTGVRGMLTKGDVLAYLGKTSNPLGTYKPPKKETAAPAKAKVESAQPLDGAAIRHLIVSGLAAKMKPAPHAPSTPASFDSIIADYLPPALSTPMPPATSKSEDSTEAYFDRLF</sequence>
<dbReference type="InterPro" id="IPR045257">
    <property type="entry name" value="E2/Pdx1"/>
</dbReference>
<dbReference type="STRING" id="930991.A0A0D0DWX4"/>
<protein>
    <recommendedName>
        <fullName evidence="9">Single hybrid motif-containing protein</fullName>
    </recommendedName>
</protein>
<evidence type="ECO:0000256" key="3">
    <source>
        <dbReference type="ARBA" id="ARBA00022946"/>
    </source>
</evidence>
<dbReference type="SUPFAM" id="SSF51230">
    <property type="entry name" value="Single hybrid motif"/>
    <property type="match status" value="1"/>
</dbReference>
<dbReference type="AlphaFoldDB" id="A0A0D0DWX4"/>
<dbReference type="InterPro" id="IPR000089">
    <property type="entry name" value="Biotin_lipoyl"/>
</dbReference>
<accession>A0A0D0DWX4</accession>
<dbReference type="GO" id="GO:0006086">
    <property type="term" value="P:pyruvate decarboxylation to acetyl-CoA"/>
    <property type="evidence" value="ECO:0007669"/>
    <property type="project" value="InterPro"/>
</dbReference>
<dbReference type="InterPro" id="IPR004167">
    <property type="entry name" value="PSBD"/>
</dbReference>
<evidence type="ECO:0008006" key="9">
    <source>
        <dbReference type="Google" id="ProtNLM"/>
    </source>
</evidence>
<evidence type="ECO:0000259" key="6">
    <source>
        <dbReference type="PROSITE" id="PS51826"/>
    </source>
</evidence>
<dbReference type="HOGENOM" id="CLU_035825_0_0_1"/>